<sequence length="49" mass="5782">MKDFQNLQAGEKEQTTFEIQRVILLYIAYKLGLVKKVEIEKVVKELIKD</sequence>
<dbReference type="EMBL" id="MT144307">
    <property type="protein sequence ID" value="QJA52035.1"/>
    <property type="molecule type" value="Genomic_DNA"/>
</dbReference>
<dbReference type="AlphaFoldDB" id="A0A6H1ZXN9"/>
<reference evidence="1" key="1">
    <citation type="submission" date="2020-03" db="EMBL/GenBank/DDBJ databases">
        <title>The deep terrestrial virosphere.</title>
        <authorList>
            <person name="Holmfeldt K."/>
            <person name="Nilsson E."/>
            <person name="Simone D."/>
            <person name="Lopez-Fernandez M."/>
            <person name="Wu X."/>
            <person name="de Brujin I."/>
            <person name="Lundin D."/>
            <person name="Andersson A."/>
            <person name="Bertilsson S."/>
            <person name="Dopson M."/>
        </authorList>
    </citation>
    <scope>NUCLEOTIDE SEQUENCE</scope>
    <source>
        <strain evidence="1">TM448A02447</strain>
    </source>
</reference>
<evidence type="ECO:0000313" key="1">
    <source>
        <dbReference type="EMBL" id="QJA52035.1"/>
    </source>
</evidence>
<organism evidence="1">
    <name type="scientific">viral metagenome</name>
    <dbReference type="NCBI Taxonomy" id="1070528"/>
    <lineage>
        <taxon>unclassified sequences</taxon>
        <taxon>metagenomes</taxon>
        <taxon>organismal metagenomes</taxon>
    </lineage>
</organism>
<accession>A0A6H1ZXN9</accession>
<protein>
    <submittedName>
        <fullName evidence="1">Uncharacterized protein</fullName>
    </submittedName>
</protein>
<name>A0A6H1ZXN9_9ZZZZ</name>
<proteinExistence type="predicted"/>
<gene>
    <name evidence="1" type="ORF">TM448A02447_0009</name>
</gene>